<proteinExistence type="predicted"/>
<sequence length="144" mass="15783">MNFPSDKVMLRIVQSILAILIGIAWACADYGVVAAELPPSLQAHPARPGHSEVSARDPRSVEAEKAREEALEYVLSLRPEVIEAKARFAAEAAQHGMSTEQYAEMQSQSKMLTGTLLAFAVFMLAGTLLTFAVFLFIFIKTTRL</sequence>
<keyword evidence="1" id="KW-0472">Membrane</keyword>
<dbReference type="EMBL" id="KX171208">
    <property type="protein sequence ID" value="ANT44194.1"/>
    <property type="molecule type" value="Genomic_DNA"/>
</dbReference>
<evidence type="ECO:0000256" key="1">
    <source>
        <dbReference type="SAM" id="Phobius"/>
    </source>
</evidence>
<organism evidence="2 3">
    <name type="scientific">Pseudomonas phage vB_Pae436M-8</name>
    <dbReference type="NCBI Taxonomy" id="1868828"/>
    <lineage>
        <taxon>Viruses</taxon>
        <taxon>Duplodnaviria</taxon>
        <taxon>Heunggongvirae</taxon>
        <taxon>Uroviricota</taxon>
        <taxon>Caudoviricetes</taxon>
        <taxon>Lindbergviridae</taxon>
        <taxon>Pbunavirus</taxon>
        <taxon>Pbunavirus KTN6</taxon>
    </lineage>
</organism>
<reference evidence="3" key="1">
    <citation type="submission" date="2016-04" db="EMBL/GenBank/DDBJ databases">
        <authorList>
            <person name="Gasior T."/>
        </authorList>
    </citation>
    <scope>NUCLEOTIDE SEQUENCE [LARGE SCALE GENOMIC DNA]</scope>
</reference>
<protein>
    <submittedName>
        <fullName evidence="2">Uncharacterized protein</fullName>
    </submittedName>
</protein>
<keyword evidence="1" id="KW-0812">Transmembrane</keyword>
<evidence type="ECO:0000313" key="3">
    <source>
        <dbReference type="Proteomes" id="UP000226412"/>
    </source>
</evidence>
<name>A0A1X9I839_9CAUD</name>
<keyword evidence="1" id="KW-1133">Transmembrane helix</keyword>
<evidence type="ECO:0000313" key="2">
    <source>
        <dbReference type="EMBL" id="ANT44194.1"/>
    </source>
</evidence>
<accession>A0A1X9I839</accession>
<gene>
    <name evidence="2" type="ORF">vB_Pae436M-8_08</name>
</gene>
<dbReference type="Proteomes" id="UP000226412">
    <property type="component" value="Genome"/>
</dbReference>
<feature type="transmembrane region" description="Helical" evidence="1">
    <location>
        <begin position="116"/>
        <end position="139"/>
    </location>
</feature>